<feature type="signal peptide" evidence="1">
    <location>
        <begin position="1"/>
        <end position="19"/>
    </location>
</feature>
<keyword evidence="3" id="KW-1185">Reference proteome</keyword>
<feature type="chain" id="PRO_5046447449" evidence="1">
    <location>
        <begin position="20"/>
        <end position="492"/>
    </location>
</feature>
<name>A0ABY6J094_9BACT</name>
<evidence type="ECO:0000256" key="1">
    <source>
        <dbReference type="SAM" id="SignalP"/>
    </source>
</evidence>
<dbReference type="InterPro" id="IPR011990">
    <property type="entry name" value="TPR-like_helical_dom_sf"/>
</dbReference>
<dbReference type="InterPro" id="IPR041662">
    <property type="entry name" value="SusD-like_2"/>
</dbReference>
<dbReference type="SUPFAM" id="SSF48452">
    <property type="entry name" value="TPR-like"/>
    <property type="match status" value="1"/>
</dbReference>
<evidence type="ECO:0000313" key="2">
    <source>
        <dbReference type="EMBL" id="UYQ93066.1"/>
    </source>
</evidence>
<gene>
    <name evidence="2" type="ORF">MKQ68_23580</name>
</gene>
<reference evidence="2" key="1">
    <citation type="submission" date="2022-10" db="EMBL/GenBank/DDBJ databases">
        <title>Chitinophaga sp. nov., isolated from soil.</title>
        <authorList>
            <person name="Jeon C.O."/>
        </authorList>
    </citation>
    <scope>NUCLEOTIDE SEQUENCE</scope>
    <source>
        <strain evidence="2">R8</strain>
    </source>
</reference>
<dbReference type="Proteomes" id="UP001162741">
    <property type="component" value="Chromosome"/>
</dbReference>
<keyword evidence="1" id="KW-0732">Signal</keyword>
<dbReference type="Gene3D" id="1.25.40.390">
    <property type="match status" value="1"/>
</dbReference>
<proteinExistence type="predicted"/>
<protein>
    <submittedName>
        <fullName evidence="2">SusD/RagB family nutrient-binding outer membrane lipoprotein</fullName>
    </submittedName>
</protein>
<sequence>MKVLSIKNILLGLAVTAVALPGCKKFLDVNDNPNDLKNADISLVLPSAEAAIAHVVGNNFQVYGGIWAQYWTQFWLSSQYKTIDQYQPVASDFDRGWGILYNDALTDLNYIISQPATAKNNQYRAIAFILRAYTFQLLTDAFGDIPLKDATKGQSGNLSPAYDPQQEVYDSIFTYIDQGIAILDADSDFPPGAADLIFGDSDDQMGDWLRFANTLKLRAYLRISLKDEGKATAGINALYATTPEFLEEDAQIEYTASGGNQNPLFSEILGLGRTQNLYASATSVDTLQKSNDPRRRVFYRNVTGFDTIVGIPQGSYDNTPSDDITDGLRSSASFRVGARGGDDNSALAPVKLISAAESYFLQAEVYTRGFRAGNAQTMFTEGIRASFASYDVAGVDEYIATSPSAAWPAGEDAQWQAIMFQKWVAMNGSQGFEAWTEWRRTGYPNLLQQSQASVLAAGLMPQRFLYPSTELTRNLNFPGQTLVEDKVWWDAN</sequence>
<dbReference type="Pfam" id="PF12771">
    <property type="entry name" value="SusD-like_2"/>
    <property type="match status" value="1"/>
</dbReference>
<dbReference type="RefSeq" id="WP_264281205.1">
    <property type="nucleotide sequence ID" value="NZ_CP107006.1"/>
</dbReference>
<organism evidence="2 3">
    <name type="scientific">Chitinophaga horti</name>
    <dbReference type="NCBI Taxonomy" id="2920382"/>
    <lineage>
        <taxon>Bacteria</taxon>
        <taxon>Pseudomonadati</taxon>
        <taxon>Bacteroidota</taxon>
        <taxon>Chitinophagia</taxon>
        <taxon>Chitinophagales</taxon>
        <taxon>Chitinophagaceae</taxon>
        <taxon>Chitinophaga</taxon>
    </lineage>
</organism>
<accession>A0ABY6J094</accession>
<evidence type="ECO:0000313" key="3">
    <source>
        <dbReference type="Proteomes" id="UP001162741"/>
    </source>
</evidence>
<keyword evidence="2" id="KW-0449">Lipoprotein</keyword>
<dbReference type="EMBL" id="CP107006">
    <property type="protein sequence ID" value="UYQ93066.1"/>
    <property type="molecule type" value="Genomic_DNA"/>
</dbReference>